<dbReference type="Gene3D" id="1.10.10.10">
    <property type="entry name" value="Winged helix-like DNA-binding domain superfamily/Winged helix DNA-binding domain"/>
    <property type="match status" value="1"/>
</dbReference>
<evidence type="ECO:0000313" key="6">
    <source>
        <dbReference type="Proteomes" id="UP000034024"/>
    </source>
</evidence>
<keyword evidence="1" id="KW-0805">Transcription regulation</keyword>
<evidence type="ECO:0000256" key="1">
    <source>
        <dbReference type="ARBA" id="ARBA00023015"/>
    </source>
</evidence>
<dbReference type="EMBL" id="CP011389">
    <property type="protein sequence ID" value="AKH16586.1"/>
    <property type="molecule type" value="Genomic_DNA"/>
</dbReference>
<dbReference type="PROSITE" id="PS01117">
    <property type="entry name" value="HTH_MARR_1"/>
    <property type="match status" value="1"/>
</dbReference>
<dbReference type="PANTHER" id="PTHR33164:SF104">
    <property type="entry name" value="TRANSCRIPTIONAL REGULATORY PROTEIN"/>
    <property type="match status" value="1"/>
</dbReference>
<dbReference type="PATRIC" id="fig|1309411.5.peg.1111"/>
<proteinExistence type="predicted"/>
<dbReference type="GO" id="GO:0003700">
    <property type="term" value="F:DNA-binding transcription factor activity"/>
    <property type="evidence" value="ECO:0007669"/>
    <property type="project" value="InterPro"/>
</dbReference>
<protein>
    <recommendedName>
        <fullName evidence="4">HTH marR-type domain-containing protein</fullName>
    </recommendedName>
</protein>
<dbReference type="Pfam" id="PF12802">
    <property type="entry name" value="MarR_2"/>
    <property type="match status" value="1"/>
</dbReference>
<dbReference type="Proteomes" id="UP000034024">
    <property type="component" value="Chromosome"/>
</dbReference>
<reference evidence="5 6" key="1">
    <citation type="submission" date="2015-01" db="EMBL/GenBank/DDBJ databases">
        <title>Deinococcus soli/N5/whole genome sequencing.</title>
        <authorList>
            <person name="Kim M.K."/>
            <person name="Srinivasan S."/>
            <person name="Lee J.-J."/>
        </authorList>
    </citation>
    <scope>NUCLEOTIDE SEQUENCE [LARGE SCALE GENOMIC DNA]</scope>
    <source>
        <strain evidence="5 6">N5</strain>
    </source>
</reference>
<feature type="domain" description="HTH marR-type" evidence="4">
    <location>
        <begin position="25"/>
        <end position="160"/>
    </location>
</feature>
<dbReference type="AlphaFoldDB" id="A0A0F7JK93"/>
<gene>
    <name evidence="5" type="ORF">SY84_05420</name>
</gene>
<dbReference type="SMART" id="SM00347">
    <property type="entry name" value="HTH_MARR"/>
    <property type="match status" value="1"/>
</dbReference>
<dbReference type="InterPro" id="IPR023187">
    <property type="entry name" value="Tscrpt_reg_MarR-type_CS"/>
</dbReference>
<evidence type="ECO:0000256" key="2">
    <source>
        <dbReference type="ARBA" id="ARBA00023125"/>
    </source>
</evidence>
<keyword evidence="3" id="KW-0804">Transcription</keyword>
<keyword evidence="6" id="KW-1185">Reference proteome</keyword>
<organism evidence="5 6">
    <name type="scientific">Deinococcus soli</name>
    <name type="common">ex Cha et al. 2016</name>
    <dbReference type="NCBI Taxonomy" id="1309411"/>
    <lineage>
        <taxon>Bacteria</taxon>
        <taxon>Thermotogati</taxon>
        <taxon>Deinococcota</taxon>
        <taxon>Deinococci</taxon>
        <taxon>Deinococcales</taxon>
        <taxon>Deinococcaceae</taxon>
        <taxon>Deinococcus</taxon>
    </lineage>
</organism>
<evidence type="ECO:0000313" key="5">
    <source>
        <dbReference type="EMBL" id="AKH16586.1"/>
    </source>
</evidence>
<dbReference type="PANTHER" id="PTHR33164">
    <property type="entry name" value="TRANSCRIPTIONAL REGULATOR, MARR FAMILY"/>
    <property type="match status" value="1"/>
</dbReference>
<keyword evidence="2" id="KW-0238">DNA-binding</keyword>
<evidence type="ECO:0000259" key="4">
    <source>
        <dbReference type="PROSITE" id="PS50995"/>
    </source>
</evidence>
<dbReference type="RefSeq" id="WP_046843161.1">
    <property type="nucleotide sequence ID" value="NZ_CP011389.1"/>
</dbReference>
<name>A0A0F7JK93_9DEIO</name>
<dbReference type="PROSITE" id="PS50995">
    <property type="entry name" value="HTH_MARR_2"/>
    <property type="match status" value="1"/>
</dbReference>
<accession>A0A0F7JK93</accession>
<dbReference type="InterPro" id="IPR000835">
    <property type="entry name" value="HTH_MarR-typ"/>
</dbReference>
<dbReference type="InterPro" id="IPR036390">
    <property type="entry name" value="WH_DNA-bd_sf"/>
</dbReference>
<dbReference type="SUPFAM" id="SSF46785">
    <property type="entry name" value="Winged helix' DNA-binding domain"/>
    <property type="match status" value="1"/>
</dbReference>
<dbReference type="PRINTS" id="PR00598">
    <property type="entry name" value="HTHMARR"/>
</dbReference>
<dbReference type="GO" id="GO:0003677">
    <property type="term" value="F:DNA binding"/>
    <property type="evidence" value="ECO:0007669"/>
    <property type="project" value="UniProtKB-KW"/>
</dbReference>
<evidence type="ECO:0000256" key="3">
    <source>
        <dbReference type="ARBA" id="ARBA00023163"/>
    </source>
</evidence>
<dbReference type="InterPro" id="IPR036388">
    <property type="entry name" value="WH-like_DNA-bd_sf"/>
</dbReference>
<dbReference type="InterPro" id="IPR039422">
    <property type="entry name" value="MarR/SlyA-like"/>
</dbReference>
<dbReference type="GO" id="GO:0006950">
    <property type="term" value="P:response to stress"/>
    <property type="evidence" value="ECO:0007669"/>
    <property type="project" value="TreeGrafter"/>
</dbReference>
<sequence>MNLLNLLDRIRHDWQTREPELDTAPMLTFITLTRAQALLDDHVRATASGADLTPTTRDLLFTLHRSAPPEGLTPGELAALLAVSPASVTGSLDRLETRGLLRRAPDPQDRRAQRIHLTDTGRDLVRMHLPVHLRREEDLLSPLSASERQQLEQLLRRLIAHAETRQP</sequence>
<dbReference type="KEGG" id="dch:SY84_05420"/>